<feature type="compositionally biased region" description="Acidic residues" evidence="1">
    <location>
        <begin position="57"/>
        <end position="66"/>
    </location>
</feature>
<dbReference type="InParanoid" id="A0A5N4B577"/>
<name>A0A5N4B577_PHOPY</name>
<feature type="non-terminal residue" evidence="2">
    <location>
        <position position="1"/>
    </location>
</feature>
<keyword evidence="3" id="KW-1185">Reference proteome</keyword>
<gene>
    <name evidence="2" type="ORF">PPYR_01737</name>
</gene>
<evidence type="ECO:0000313" key="3">
    <source>
        <dbReference type="Proteomes" id="UP000327044"/>
    </source>
</evidence>
<protein>
    <submittedName>
        <fullName evidence="2">Uncharacterized protein</fullName>
    </submittedName>
</protein>
<dbReference type="AlphaFoldDB" id="A0A5N4B577"/>
<proteinExistence type="predicted"/>
<comment type="caution">
    <text evidence="2">The sequence shown here is derived from an EMBL/GenBank/DDBJ whole genome shotgun (WGS) entry which is preliminary data.</text>
</comment>
<accession>A0A5N4B577</accession>
<reference evidence="2 3" key="1">
    <citation type="journal article" date="2018" name="Elife">
        <title>Firefly genomes illuminate parallel origins of bioluminescence in beetles.</title>
        <authorList>
            <person name="Fallon T.R."/>
            <person name="Lower S.E."/>
            <person name="Chang C.H."/>
            <person name="Bessho-Uehara M."/>
            <person name="Martin G.J."/>
            <person name="Bewick A.J."/>
            <person name="Behringer M."/>
            <person name="Debat H.J."/>
            <person name="Wong I."/>
            <person name="Day J.C."/>
            <person name="Suvorov A."/>
            <person name="Silva C.J."/>
            <person name="Stanger-Hall K.F."/>
            <person name="Hall D.W."/>
            <person name="Schmitz R.J."/>
            <person name="Nelson D.R."/>
            <person name="Lewis S.M."/>
            <person name="Shigenobu S."/>
            <person name="Bybee S.M."/>
            <person name="Larracuente A.M."/>
            <person name="Oba Y."/>
            <person name="Weng J.K."/>
        </authorList>
    </citation>
    <scope>NUCLEOTIDE SEQUENCE [LARGE SCALE GENOMIC DNA]</scope>
    <source>
        <strain evidence="2">1611_PpyrPB1</strain>
        <tissue evidence="2">Whole body</tissue>
    </source>
</reference>
<sequence>VRSYVPGDKWIPAQVMQKTGPVSYKVQTPEGKLLHRHSNQMVTRPIEQEVPGIETSSETDEDEQEAIPERAEQPMASPEGSLRAKLPSPEGGTTPRPSTPRPERNRRPPRHLQDYECAYVKGEECCVRTGDAGRYATGQEWQRR</sequence>
<feature type="compositionally biased region" description="Low complexity" evidence="1">
    <location>
        <begin position="87"/>
        <end position="96"/>
    </location>
</feature>
<dbReference type="Proteomes" id="UP000327044">
    <property type="component" value="Unassembled WGS sequence"/>
</dbReference>
<dbReference type="EMBL" id="VVIM01000001">
    <property type="protein sequence ID" value="KAB0804767.1"/>
    <property type="molecule type" value="Genomic_DNA"/>
</dbReference>
<feature type="region of interest" description="Disordered" evidence="1">
    <location>
        <begin position="29"/>
        <end position="112"/>
    </location>
</feature>
<evidence type="ECO:0000256" key="1">
    <source>
        <dbReference type="SAM" id="MobiDB-lite"/>
    </source>
</evidence>
<organism evidence="2 3">
    <name type="scientific">Photinus pyralis</name>
    <name type="common">Common eastern firefly</name>
    <name type="synonym">Lampyris pyralis</name>
    <dbReference type="NCBI Taxonomy" id="7054"/>
    <lineage>
        <taxon>Eukaryota</taxon>
        <taxon>Metazoa</taxon>
        <taxon>Ecdysozoa</taxon>
        <taxon>Arthropoda</taxon>
        <taxon>Hexapoda</taxon>
        <taxon>Insecta</taxon>
        <taxon>Pterygota</taxon>
        <taxon>Neoptera</taxon>
        <taxon>Endopterygota</taxon>
        <taxon>Coleoptera</taxon>
        <taxon>Polyphaga</taxon>
        <taxon>Elateriformia</taxon>
        <taxon>Elateroidea</taxon>
        <taxon>Lampyridae</taxon>
        <taxon>Lampyrinae</taxon>
        <taxon>Photinus</taxon>
    </lineage>
</organism>
<feature type="compositionally biased region" description="Basic and acidic residues" evidence="1">
    <location>
        <begin position="101"/>
        <end position="112"/>
    </location>
</feature>
<evidence type="ECO:0000313" key="2">
    <source>
        <dbReference type="EMBL" id="KAB0804767.1"/>
    </source>
</evidence>